<feature type="domain" description="LYC1 C-terminal" evidence="1">
    <location>
        <begin position="200"/>
        <end position="390"/>
    </location>
</feature>
<dbReference type="SUPFAM" id="SSF55729">
    <property type="entry name" value="Acyl-CoA N-acyltransferases (Nat)"/>
    <property type="match status" value="1"/>
</dbReference>
<dbReference type="Gene3D" id="3.40.630.30">
    <property type="match status" value="1"/>
</dbReference>
<reference evidence="2" key="3">
    <citation type="submission" date="2010-09" db="EMBL/GenBank/DDBJ databases">
        <title>Annotation of Gaeumannomyces graminis var. tritici R3-111a-1.</title>
        <authorList>
            <consortium name="The Broad Institute Genome Sequencing Platform"/>
            <person name="Ma L.-J."/>
            <person name="Dead R."/>
            <person name="Young S.K."/>
            <person name="Zeng Q."/>
            <person name="Gargeya S."/>
            <person name="Fitzgerald M."/>
            <person name="Haas B."/>
            <person name="Abouelleil A."/>
            <person name="Alvarado L."/>
            <person name="Arachchi H.M."/>
            <person name="Berlin A."/>
            <person name="Brown A."/>
            <person name="Chapman S.B."/>
            <person name="Chen Z."/>
            <person name="Dunbar C."/>
            <person name="Freedman E."/>
            <person name="Gearin G."/>
            <person name="Gellesch M."/>
            <person name="Goldberg J."/>
            <person name="Griggs A."/>
            <person name="Gujja S."/>
            <person name="Heiman D."/>
            <person name="Howarth C."/>
            <person name="Larson L."/>
            <person name="Lui A."/>
            <person name="MacDonald P.J.P."/>
            <person name="Mehta T."/>
            <person name="Montmayeur A."/>
            <person name="Murphy C."/>
            <person name="Neiman D."/>
            <person name="Pearson M."/>
            <person name="Priest M."/>
            <person name="Roberts A."/>
            <person name="Saif S."/>
            <person name="Shea T."/>
            <person name="Shenoy N."/>
            <person name="Sisk P."/>
            <person name="Stolte C."/>
            <person name="Sykes S."/>
            <person name="Yandava C."/>
            <person name="Wortman J."/>
            <person name="Nusbaum C."/>
            <person name="Birren B."/>
        </authorList>
    </citation>
    <scope>NUCLEOTIDE SEQUENCE</scope>
    <source>
        <strain evidence="2">R3-111a-1</strain>
    </source>
</reference>
<proteinExistence type="predicted"/>
<accession>J3PD36</accession>
<dbReference type="GeneID" id="20351865"/>
<dbReference type="AlphaFoldDB" id="J3PD36"/>
<evidence type="ECO:0000313" key="4">
    <source>
        <dbReference type="Proteomes" id="UP000006039"/>
    </source>
</evidence>
<evidence type="ECO:0000313" key="3">
    <source>
        <dbReference type="EnsemblFungi" id="EJT70381"/>
    </source>
</evidence>
<reference evidence="3" key="5">
    <citation type="submission" date="2018-04" db="UniProtKB">
        <authorList>
            <consortium name="EnsemblFungi"/>
        </authorList>
    </citation>
    <scope>IDENTIFICATION</scope>
    <source>
        <strain evidence="3">R3-111a-1</strain>
    </source>
</reference>
<dbReference type="InterPro" id="IPR016181">
    <property type="entry name" value="Acyl_CoA_acyltransferase"/>
</dbReference>
<organism evidence="2">
    <name type="scientific">Gaeumannomyces tritici (strain R3-111a-1)</name>
    <name type="common">Wheat and barley take-all root rot fungus</name>
    <name type="synonym">Gaeumannomyces graminis var. tritici</name>
    <dbReference type="NCBI Taxonomy" id="644352"/>
    <lineage>
        <taxon>Eukaryota</taxon>
        <taxon>Fungi</taxon>
        <taxon>Dikarya</taxon>
        <taxon>Ascomycota</taxon>
        <taxon>Pezizomycotina</taxon>
        <taxon>Sordariomycetes</taxon>
        <taxon>Sordariomycetidae</taxon>
        <taxon>Magnaporthales</taxon>
        <taxon>Magnaporthaceae</taxon>
        <taxon>Gaeumannomyces</taxon>
    </lineage>
</organism>
<dbReference type="eggNOG" id="ENOG502S41G">
    <property type="taxonomic scope" value="Eukaryota"/>
</dbReference>
<dbReference type="OrthoDB" id="2020070at2759"/>
<protein>
    <recommendedName>
        <fullName evidence="1">LYC1 C-terminal domain-containing protein</fullName>
    </recommendedName>
</protein>
<dbReference type="FunCoup" id="J3PD36">
    <property type="interactions" value="90"/>
</dbReference>
<reference evidence="2" key="2">
    <citation type="submission" date="2010-07" db="EMBL/GenBank/DDBJ databases">
        <authorList>
            <consortium name="The Broad Institute Genome Sequencing Platform"/>
            <consortium name="Broad Institute Genome Sequencing Center for Infectious Disease"/>
            <person name="Ma L.-J."/>
            <person name="Dead R."/>
            <person name="Young S."/>
            <person name="Zeng Q."/>
            <person name="Koehrsen M."/>
            <person name="Alvarado L."/>
            <person name="Berlin A."/>
            <person name="Chapman S.B."/>
            <person name="Chen Z."/>
            <person name="Freedman E."/>
            <person name="Gellesch M."/>
            <person name="Goldberg J."/>
            <person name="Griggs A."/>
            <person name="Gujja S."/>
            <person name="Heilman E.R."/>
            <person name="Heiman D."/>
            <person name="Hepburn T."/>
            <person name="Howarth C."/>
            <person name="Jen D."/>
            <person name="Larson L."/>
            <person name="Mehta T."/>
            <person name="Neiman D."/>
            <person name="Pearson M."/>
            <person name="Roberts A."/>
            <person name="Saif S."/>
            <person name="Shea T."/>
            <person name="Shenoy N."/>
            <person name="Sisk P."/>
            <person name="Stolte C."/>
            <person name="Sykes S."/>
            <person name="Walk T."/>
            <person name="White J."/>
            <person name="Yandava C."/>
            <person name="Haas B."/>
            <person name="Nusbaum C."/>
            <person name="Birren B."/>
        </authorList>
    </citation>
    <scope>NUCLEOTIDE SEQUENCE</scope>
    <source>
        <strain evidence="2">R3-111a-1</strain>
    </source>
</reference>
<evidence type="ECO:0000259" key="1">
    <source>
        <dbReference type="Pfam" id="PF22998"/>
    </source>
</evidence>
<dbReference type="Proteomes" id="UP000006039">
    <property type="component" value="Unassembled WGS sequence"/>
</dbReference>
<dbReference type="InterPro" id="IPR055100">
    <property type="entry name" value="GNAT_LYC1-like"/>
</dbReference>
<reference evidence="4" key="1">
    <citation type="submission" date="2010-07" db="EMBL/GenBank/DDBJ databases">
        <title>The genome sequence of Gaeumannomyces graminis var. tritici strain R3-111a-1.</title>
        <authorList>
            <consortium name="The Broad Institute Genome Sequencing Platform"/>
            <person name="Ma L.-J."/>
            <person name="Dead R."/>
            <person name="Young S."/>
            <person name="Zeng Q."/>
            <person name="Koehrsen M."/>
            <person name="Alvarado L."/>
            <person name="Berlin A."/>
            <person name="Chapman S.B."/>
            <person name="Chen Z."/>
            <person name="Freedman E."/>
            <person name="Gellesch M."/>
            <person name="Goldberg J."/>
            <person name="Griggs A."/>
            <person name="Gujja S."/>
            <person name="Heilman E.R."/>
            <person name="Heiman D."/>
            <person name="Hepburn T."/>
            <person name="Howarth C."/>
            <person name="Jen D."/>
            <person name="Larson L."/>
            <person name="Mehta T."/>
            <person name="Neiman D."/>
            <person name="Pearson M."/>
            <person name="Roberts A."/>
            <person name="Saif S."/>
            <person name="Shea T."/>
            <person name="Shenoy N."/>
            <person name="Sisk P."/>
            <person name="Stolte C."/>
            <person name="Sykes S."/>
            <person name="Walk T."/>
            <person name="White J."/>
            <person name="Yandava C."/>
            <person name="Haas B."/>
            <person name="Nusbaum C."/>
            <person name="Birren B."/>
        </authorList>
    </citation>
    <scope>NUCLEOTIDE SEQUENCE [LARGE SCALE GENOMIC DNA]</scope>
    <source>
        <strain evidence="4">R3-111a-1</strain>
    </source>
</reference>
<dbReference type="EMBL" id="GL385401">
    <property type="protein sequence ID" value="EJT70381.1"/>
    <property type="molecule type" value="Genomic_DNA"/>
</dbReference>
<dbReference type="EnsemblFungi" id="EJT70381">
    <property type="protein sequence ID" value="EJT70381"/>
    <property type="gene ID" value="GGTG_11407"/>
</dbReference>
<dbReference type="InterPro" id="IPR053013">
    <property type="entry name" value="LAT"/>
</dbReference>
<dbReference type="Pfam" id="PF22998">
    <property type="entry name" value="GNAT_LYC1-like"/>
    <property type="match status" value="1"/>
</dbReference>
<sequence length="390" mass="43964">MGDNAPSTPTEISASDIVFAEATPEQRVVSWHLSSDTWAKPLTEEQYLESNEALSRIEMARDGGCRFWALYFKGNPLEVVASCESFRKTLFVRESGSSLNGSTTNGSTAAKDDGEVGEHLAYGIASVYTNPKYRRLGMASLMLHKLQEVMDREGATGSALYSDIGKSYYSMLGWTVFPHSEARLNLLSRSRKLKSDTCCDVKIRWIERRDELEQLCKLDVEDLKARMRRQKPDGKAHFAFAPTYAQIDTQLAREDFFARTLFGREVQRRGAATTDGKSWIIWERDWKKEQLTVLRIVTIRPESEARRVDHIWALLGAAVAEASEEGLGAVAVWNPDETTTSGIKATSNAYANDVKVVFKQRDGSLPSFRWRGGLSTAKMVWEDNCYYCWC</sequence>
<gene>
    <name evidence="3" type="primary">20351865</name>
    <name evidence="2" type="ORF">GGTG_11407</name>
</gene>
<dbReference type="PANTHER" id="PTHR34815:SF4">
    <property type="entry name" value="N-ACETYLTRANSFERASE DOMAIN-CONTAINING PROTEIN"/>
    <property type="match status" value="1"/>
</dbReference>
<dbReference type="HOGENOM" id="CLU_038171_0_0_1"/>
<name>J3PD36_GAET3</name>
<dbReference type="PANTHER" id="PTHR34815">
    <property type="entry name" value="LYSINE ACETYLTRANSFERASE"/>
    <property type="match status" value="1"/>
</dbReference>
<keyword evidence="4" id="KW-1185">Reference proteome</keyword>
<dbReference type="RefSeq" id="XP_009227559.1">
    <property type="nucleotide sequence ID" value="XM_009229295.1"/>
</dbReference>
<dbReference type="VEuPathDB" id="FungiDB:GGTG_11407"/>
<dbReference type="STRING" id="644352.J3PD36"/>
<reference evidence="3" key="4">
    <citation type="journal article" date="2015" name="G3 (Bethesda)">
        <title>Genome sequences of three phytopathogenic species of the Magnaporthaceae family of fungi.</title>
        <authorList>
            <person name="Okagaki L.H."/>
            <person name="Nunes C.C."/>
            <person name="Sailsbery J."/>
            <person name="Clay B."/>
            <person name="Brown D."/>
            <person name="John T."/>
            <person name="Oh Y."/>
            <person name="Young N."/>
            <person name="Fitzgerald M."/>
            <person name="Haas B.J."/>
            <person name="Zeng Q."/>
            <person name="Young S."/>
            <person name="Adiconis X."/>
            <person name="Fan L."/>
            <person name="Levin J.Z."/>
            <person name="Mitchell T.K."/>
            <person name="Okubara P.A."/>
            <person name="Farman M.L."/>
            <person name="Kohn L.M."/>
            <person name="Birren B."/>
            <person name="Ma L.-J."/>
            <person name="Dean R.A."/>
        </authorList>
    </citation>
    <scope>NUCLEOTIDE SEQUENCE</scope>
    <source>
        <strain evidence="3">R3-111a-1</strain>
    </source>
</reference>
<evidence type="ECO:0000313" key="2">
    <source>
        <dbReference type="EMBL" id="EJT70381.1"/>
    </source>
</evidence>